<accession>A0A0P6C6C2</accession>
<protein>
    <submittedName>
        <fullName evidence="1">Uncharacterized protein</fullName>
    </submittedName>
</protein>
<sequence length="63" mass="7207">MSTLRKMKRVKKKGWQKCVYKGNCDIKKHGGVENMISNINSIFTFVMHLDMAYVSFSISGMTS</sequence>
<organism evidence="1">
    <name type="scientific">Daphnia magna</name>
    <dbReference type="NCBI Taxonomy" id="35525"/>
    <lineage>
        <taxon>Eukaryota</taxon>
        <taxon>Metazoa</taxon>
        <taxon>Ecdysozoa</taxon>
        <taxon>Arthropoda</taxon>
        <taxon>Crustacea</taxon>
        <taxon>Branchiopoda</taxon>
        <taxon>Diplostraca</taxon>
        <taxon>Cladocera</taxon>
        <taxon>Anomopoda</taxon>
        <taxon>Daphniidae</taxon>
        <taxon>Daphnia</taxon>
    </lineage>
</organism>
<name>A0A0P6C6C2_9CRUS</name>
<dbReference type="AlphaFoldDB" id="A0A0P6C6C2"/>
<dbReference type="EMBL" id="GDIQ01024545">
    <property type="protein sequence ID" value="JAN70192.1"/>
    <property type="molecule type" value="Transcribed_RNA"/>
</dbReference>
<reference evidence="1" key="1">
    <citation type="submission" date="2015-10" db="EMBL/GenBank/DDBJ databases">
        <title>EvidentialGene: Evidence-directed Construction of Complete mRNA Transcriptomes without Genomes.</title>
        <authorList>
            <person name="Gilbert D.G."/>
        </authorList>
    </citation>
    <scope>NUCLEOTIDE SEQUENCE</scope>
</reference>
<evidence type="ECO:0000313" key="1">
    <source>
        <dbReference type="EMBL" id="JAN70192.1"/>
    </source>
</evidence>
<proteinExistence type="predicted"/>